<keyword evidence="2" id="KW-1185">Reference proteome</keyword>
<organism evidence="1 2">
    <name type="scientific">Paracoccus marcusii</name>
    <dbReference type="NCBI Taxonomy" id="59779"/>
    <lineage>
        <taxon>Bacteria</taxon>
        <taxon>Pseudomonadati</taxon>
        <taxon>Pseudomonadota</taxon>
        <taxon>Alphaproteobacteria</taxon>
        <taxon>Rhodobacterales</taxon>
        <taxon>Paracoccaceae</taxon>
        <taxon>Paracoccus</taxon>
    </lineage>
</organism>
<evidence type="ECO:0000313" key="1">
    <source>
        <dbReference type="EMBL" id="WDA13431.1"/>
    </source>
</evidence>
<accession>A0ABY7UU17</accession>
<evidence type="ECO:0000313" key="2">
    <source>
        <dbReference type="Proteomes" id="UP001216899"/>
    </source>
</evidence>
<dbReference type="Proteomes" id="UP001216899">
    <property type="component" value="Chromosome"/>
</dbReference>
<reference evidence="1 2" key="1">
    <citation type="submission" date="2023-02" db="EMBL/GenBank/DDBJ databases">
        <title>Whole genome sequenc of Paracoccus marcusii MBLB0836.</title>
        <authorList>
            <person name="Seo M.-J."/>
            <person name="Cho E.-S."/>
            <person name="Hwang C.Y."/>
        </authorList>
    </citation>
    <scope>NUCLEOTIDE SEQUENCE [LARGE SCALE GENOMIC DNA]</scope>
    <source>
        <strain evidence="1 2">MBLB0836</strain>
    </source>
</reference>
<sequence length="236" mass="25425">MSELASRFGMHPTMIDQWKRALLDGASGVFERGGRKAPVIDDGSLQGLRNDAGCGKNVAWFQGAQNTGVDCLEDSAEGPTPESRRFHQLRNSRRAAEAPHQGFDGAVSLGVRSSLEVVQLLRISGGRWAVGPFSDQHDLIGEAERSCCSDALQGFAKALALGNRIGLHRDGNALSTGQGDEEVEGVTALSAVGIVIEHGWRLVPDINNIRARQKQVEYILLSLAFVIPQARRSSGR</sequence>
<dbReference type="EMBL" id="CP117466">
    <property type="protein sequence ID" value="WDA13431.1"/>
    <property type="molecule type" value="Genomic_DNA"/>
</dbReference>
<name>A0ABY7UU17_9RHOB</name>
<gene>
    <name evidence="1" type="ORF">PRL19_04040</name>
</gene>
<proteinExistence type="predicted"/>
<protein>
    <recommendedName>
        <fullName evidence="3">Transposase</fullName>
    </recommendedName>
</protein>
<evidence type="ECO:0008006" key="3">
    <source>
        <dbReference type="Google" id="ProtNLM"/>
    </source>
</evidence>